<protein>
    <submittedName>
        <fullName evidence="2">Uncharacterized protein</fullName>
    </submittedName>
</protein>
<name>A0A7S2R390_9STRA</name>
<accession>A0A7S2R390</accession>
<gene>
    <name evidence="2" type="ORF">EANT1437_LOCUS2226</name>
</gene>
<evidence type="ECO:0000313" key="2">
    <source>
        <dbReference type="EMBL" id="CAD9658424.1"/>
    </source>
</evidence>
<sequence length="194" mass="21925">MRGWTLSMRHIKTCVDTRAAPCRLALVFVFSTSTKQKVNTKSSTEAELVGASEYLPHIIWVQYFLHAQGIDIKNSMFYQDDESAIQMEKNGRASAGPRSKHIHIRHFWIIDRIHQDNISLQHCPTVALLADFLTKPLQGQLFRKFRDVLLGTSPFSALLPTDLGSLSEENVEKTPEKVSMSDIARDGRITNQDG</sequence>
<dbReference type="CDD" id="cd09272">
    <property type="entry name" value="RNase_HI_RT_Ty1"/>
    <property type="match status" value="1"/>
</dbReference>
<proteinExistence type="predicted"/>
<dbReference type="AlphaFoldDB" id="A0A7S2R390"/>
<reference evidence="2" key="1">
    <citation type="submission" date="2021-01" db="EMBL/GenBank/DDBJ databases">
        <authorList>
            <person name="Corre E."/>
            <person name="Pelletier E."/>
            <person name="Niang G."/>
            <person name="Scheremetjew M."/>
            <person name="Finn R."/>
            <person name="Kale V."/>
            <person name="Holt S."/>
            <person name="Cochrane G."/>
            <person name="Meng A."/>
            <person name="Brown T."/>
            <person name="Cohen L."/>
        </authorList>
    </citation>
    <scope>NUCLEOTIDE SEQUENCE</scope>
    <source>
        <strain evidence="2">CCMP1452</strain>
    </source>
</reference>
<dbReference type="EMBL" id="HBHI01004367">
    <property type="protein sequence ID" value="CAD9658424.1"/>
    <property type="molecule type" value="Transcribed_RNA"/>
</dbReference>
<evidence type="ECO:0000256" key="1">
    <source>
        <dbReference type="SAM" id="MobiDB-lite"/>
    </source>
</evidence>
<organism evidence="2">
    <name type="scientific">Eucampia antarctica</name>
    <dbReference type="NCBI Taxonomy" id="49252"/>
    <lineage>
        <taxon>Eukaryota</taxon>
        <taxon>Sar</taxon>
        <taxon>Stramenopiles</taxon>
        <taxon>Ochrophyta</taxon>
        <taxon>Bacillariophyta</taxon>
        <taxon>Mediophyceae</taxon>
        <taxon>Biddulphiophycidae</taxon>
        <taxon>Hemiaulales</taxon>
        <taxon>Hemiaulaceae</taxon>
        <taxon>Eucampia</taxon>
    </lineage>
</organism>
<feature type="region of interest" description="Disordered" evidence="1">
    <location>
        <begin position="168"/>
        <end position="194"/>
    </location>
</feature>